<gene>
    <name evidence="2" type="ORF">QHF89_10015</name>
</gene>
<feature type="domain" description="ER-bound oxygenase mpaB/mpaB'/Rubber oxygenase catalytic" evidence="1">
    <location>
        <begin position="137"/>
        <end position="351"/>
    </location>
</feature>
<protein>
    <submittedName>
        <fullName evidence="2">Oxygenase MpaB family protein</fullName>
        <ecNumber evidence="2">1.-.-.-</ecNumber>
    </submittedName>
</protein>
<comment type="caution">
    <text evidence="2">The sequence shown here is derived from an EMBL/GenBank/DDBJ whole genome shotgun (WGS) entry which is preliminary data.</text>
</comment>
<name>A0ABT6NNE4_9BACT</name>
<dbReference type="PANTHER" id="PTHR37539:SF1">
    <property type="entry name" value="ER-BOUND OXYGENASE MPAB_MPAB'_RUBBER OXYGENASE CATALYTIC DOMAIN-CONTAINING PROTEIN"/>
    <property type="match status" value="1"/>
</dbReference>
<dbReference type="Proteomes" id="UP001160301">
    <property type="component" value="Unassembled WGS sequence"/>
</dbReference>
<dbReference type="GO" id="GO:0016491">
    <property type="term" value="F:oxidoreductase activity"/>
    <property type="evidence" value="ECO:0007669"/>
    <property type="project" value="UniProtKB-KW"/>
</dbReference>
<accession>A0ABT6NNE4</accession>
<dbReference type="Pfam" id="PF09995">
    <property type="entry name" value="MPAB_Lcp_cat"/>
    <property type="match status" value="1"/>
</dbReference>
<evidence type="ECO:0000313" key="2">
    <source>
        <dbReference type="EMBL" id="MDI1429834.1"/>
    </source>
</evidence>
<dbReference type="EMBL" id="JARZHI010000006">
    <property type="protein sequence ID" value="MDI1429834.1"/>
    <property type="molecule type" value="Genomic_DNA"/>
</dbReference>
<reference evidence="2 3" key="1">
    <citation type="submission" date="2023-04" db="EMBL/GenBank/DDBJ databases">
        <title>The genome sequence of Polyangium sorediatum DSM14670.</title>
        <authorList>
            <person name="Zhang X."/>
        </authorList>
    </citation>
    <scope>NUCLEOTIDE SEQUENCE [LARGE SCALE GENOMIC DNA]</scope>
    <source>
        <strain evidence="2 3">DSM 14670</strain>
    </source>
</reference>
<proteinExistence type="predicted"/>
<dbReference type="EC" id="1.-.-.-" evidence="2"/>
<evidence type="ECO:0000313" key="3">
    <source>
        <dbReference type="Proteomes" id="UP001160301"/>
    </source>
</evidence>
<dbReference type="InterPro" id="IPR037473">
    <property type="entry name" value="Lcp-like"/>
</dbReference>
<evidence type="ECO:0000259" key="1">
    <source>
        <dbReference type="Pfam" id="PF09995"/>
    </source>
</evidence>
<dbReference type="PANTHER" id="PTHR37539">
    <property type="entry name" value="SECRETED PROTEIN-RELATED"/>
    <property type="match status" value="1"/>
</dbReference>
<organism evidence="2 3">
    <name type="scientific">Polyangium sorediatum</name>
    <dbReference type="NCBI Taxonomy" id="889274"/>
    <lineage>
        <taxon>Bacteria</taxon>
        <taxon>Pseudomonadati</taxon>
        <taxon>Myxococcota</taxon>
        <taxon>Polyangia</taxon>
        <taxon>Polyangiales</taxon>
        <taxon>Polyangiaceae</taxon>
        <taxon>Polyangium</taxon>
    </lineage>
</organism>
<dbReference type="RefSeq" id="WP_136965637.1">
    <property type="nucleotide sequence ID" value="NZ_JARZHI010000006.1"/>
</dbReference>
<keyword evidence="3" id="KW-1185">Reference proteome</keyword>
<dbReference type="InterPro" id="IPR018713">
    <property type="entry name" value="MPAB/Lcp_cat_dom"/>
</dbReference>
<sequence length="414" mass="46078">MSTDSPRLHPDIPEGAAVPRVPTWYVDRTAARERFGEAVDSFGPFLMRGDPPADELVAVLNELRPAQANRMLQQALDEGIASVRRPPRAFVQFFRQIDEIPLWLDWDKLDRGGRAVLRTGPLGAVVLACYSLPLSYASPDGSKPLTASGRLVQRASRRLTETARFLVETCRPGGLRRGAEGFKITIRVRLMHAQVRRLLLQRKSWPYERWGIPVNQAYMAGTNVLFSSVLIEGLSKLGYEVPQAERDDIVQLWRYGGLLSGVDSTICAATEAEGLRLIRLIHAVMDPPDDDSRALVKALMEAPLELAKSPAQKVVAQRLVDLLYGLSRHLVGEDLANTLAYPRTSWRHVAPVLRGMNMMMNSFQRRVPESRDALYRFGLEAWERVIENGLAGIPAAFDFRKATVGDQGGPTHAP</sequence>
<keyword evidence="2" id="KW-0560">Oxidoreductase</keyword>